<evidence type="ECO:0000313" key="2">
    <source>
        <dbReference type="Proteomes" id="UP000283880"/>
    </source>
</evidence>
<reference evidence="1 2" key="1">
    <citation type="submission" date="2018-08" db="EMBL/GenBank/DDBJ databases">
        <title>A genome reference for cultivated species of the human gut microbiota.</title>
        <authorList>
            <person name="Zou Y."/>
            <person name="Xue W."/>
            <person name="Luo G."/>
        </authorList>
    </citation>
    <scope>NUCLEOTIDE SEQUENCE [LARGE SCALE GENOMIC DNA]</scope>
    <source>
        <strain evidence="1 2">AF04-15</strain>
    </source>
</reference>
<evidence type="ECO:0000313" key="1">
    <source>
        <dbReference type="EMBL" id="RGX27250.1"/>
    </source>
</evidence>
<dbReference type="AlphaFoldDB" id="A0A413FCB6"/>
<sequence length="80" mass="9234">MPQSASLIFCPNAGNGFEDISKIRKAGIQMNTKMSNHEIMVKEKKLNESWRQSKRQQQPIKRRCPVMKAHVVPRPTRRGC</sequence>
<dbReference type="EMBL" id="QSBM01000013">
    <property type="protein sequence ID" value="RGX27250.1"/>
    <property type="molecule type" value="Genomic_DNA"/>
</dbReference>
<accession>A0A413FCB6</accession>
<name>A0A413FCB6_9FIRM</name>
<protein>
    <submittedName>
        <fullName evidence="1">Uncharacterized protein</fullName>
    </submittedName>
</protein>
<proteinExistence type="predicted"/>
<comment type="caution">
    <text evidence="1">The sequence shown here is derived from an EMBL/GenBank/DDBJ whole genome shotgun (WGS) entry which is preliminary data.</text>
</comment>
<gene>
    <name evidence="1" type="ORF">DWV29_16410</name>
</gene>
<dbReference type="Proteomes" id="UP000283880">
    <property type="component" value="Unassembled WGS sequence"/>
</dbReference>
<organism evidence="1 2">
    <name type="scientific">Enterocloster asparagiformis</name>
    <dbReference type="NCBI Taxonomy" id="333367"/>
    <lineage>
        <taxon>Bacteria</taxon>
        <taxon>Bacillati</taxon>
        <taxon>Bacillota</taxon>
        <taxon>Clostridia</taxon>
        <taxon>Lachnospirales</taxon>
        <taxon>Lachnospiraceae</taxon>
        <taxon>Enterocloster</taxon>
    </lineage>
</organism>